<dbReference type="PRINTS" id="PR00923">
    <property type="entry name" value="LACTOPTASE"/>
</dbReference>
<keyword evidence="7" id="KW-0720">Serine protease</keyword>
<dbReference type="InterPro" id="IPR013736">
    <property type="entry name" value="Xaa-Pro_dipept_C"/>
</dbReference>
<evidence type="ECO:0000313" key="12">
    <source>
        <dbReference type="Proteomes" id="UP001178288"/>
    </source>
</evidence>
<dbReference type="Pfam" id="PF02129">
    <property type="entry name" value="Peptidase_S15"/>
    <property type="match status" value="1"/>
</dbReference>
<evidence type="ECO:0000256" key="2">
    <source>
        <dbReference type="ARBA" id="ARBA00010819"/>
    </source>
</evidence>
<evidence type="ECO:0000256" key="5">
    <source>
        <dbReference type="ARBA" id="ARBA00022670"/>
    </source>
</evidence>
<dbReference type="NCBIfam" id="TIGR00976">
    <property type="entry name" value="CocE_NonD"/>
    <property type="match status" value="1"/>
</dbReference>
<keyword evidence="6 11" id="KW-0378">Hydrolase</keyword>
<keyword evidence="12" id="KW-1185">Reference proteome</keyword>
<dbReference type="AlphaFoldDB" id="A0AA95SD69"/>
<dbReference type="KEGG" id="nnv:QNH39_02700"/>
<dbReference type="GO" id="GO:0008239">
    <property type="term" value="F:dipeptidyl-peptidase activity"/>
    <property type="evidence" value="ECO:0007669"/>
    <property type="project" value="UniProtKB-EC"/>
</dbReference>
<dbReference type="InterPro" id="IPR054470">
    <property type="entry name" value="FIMAH_dom"/>
</dbReference>
<dbReference type="GO" id="GO:0004177">
    <property type="term" value="F:aminopeptidase activity"/>
    <property type="evidence" value="ECO:0007669"/>
    <property type="project" value="UniProtKB-KW"/>
</dbReference>
<dbReference type="SMART" id="SM00939">
    <property type="entry name" value="PepX_C"/>
    <property type="match status" value="1"/>
</dbReference>
<dbReference type="Gene3D" id="3.40.50.1820">
    <property type="entry name" value="alpha/beta hydrolase"/>
    <property type="match status" value="2"/>
</dbReference>
<evidence type="ECO:0000256" key="8">
    <source>
        <dbReference type="ARBA" id="ARBA00030045"/>
    </source>
</evidence>
<sequence>MRKRIWKKFAPAAMTLSMMLALVPSTGFAAETPVPLVESNSKSTSYDYKETVDSLTALVDRLSREGEIPDSSAARVLKTHLQALSLYVKQGAKDKVEKHKESFKQLLEAQKTAGMITAGAYTYLKNLTNYAIMDGVTQEQYSYADAIRETVYIDTDLDTDGNGVKDHVAIDIIRPAETANGLQVPVIMVASPYYDNLGRGNESQLKKYVNGVPVSFPLFFDNYFVPRGYAVVEVDMIGTNNSDGCTTTGGYEETASVTAAIDWLNGRASGKDINGKKITADWSTGKVGMYGKSYDGTLANAAASTGIDGLETIVPVGAISSWYNYYRQNGVTFNSNGPDGLSNTVGKASRRNICAPVRQRLATLKDDPSGNYNDFWEERDYVKNVDKVKASVFLIHGLNDQNVKTSNIGEWWAGLEKNNVPRKIWLQQTGHTEPFDTRREEWVKTIHRWFDYWLLKVENGIMDEPMADLEVAPKKWKTASTWPEKDASFTTLKFGPAEGNGPNTLTGGNVGEGLTVNINNVVRTEAQNVANPTTKLDGRVVFLSDGLKEDLRFSGTPVFDIQAKFTGPTANLTAYIVDYGRDERVNYASGEGIKTLTSSPKDCIGQSTASDSACYYRVDTLTTTADYAVVSRGYMDARNYDSFRVKSPLEIGKSYNIKWDGFTHDFTFKKGHRIGVVLASSTSSVVLANRTAVQIEVTLGSSGVKLPIVGGIAAVGF</sequence>
<dbReference type="InterPro" id="IPR008979">
    <property type="entry name" value="Galactose-bd-like_sf"/>
</dbReference>
<evidence type="ECO:0000256" key="4">
    <source>
        <dbReference type="ARBA" id="ARBA00022438"/>
    </source>
</evidence>
<dbReference type="InterPro" id="IPR029058">
    <property type="entry name" value="AB_hydrolase_fold"/>
</dbReference>
<keyword evidence="9" id="KW-0732">Signal</keyword>
<evidence type="ECO:0000256" key="7">
    <source>
        <dbReference type="ARBA" id="ARBA00022825"/>
    </source>
</evidence>
<dbReference type="InterPro" id="IPR008252">
    <property type="entry name" value="Pept_S15_Xpro"/>
</dbReference>
<dbReference type="Proteomes" id="UP001178288">
    <property type="component" value="Chromosome"/>
</dbReference>
<protein>
    <recommendedName>
        <fullName evidence="3">Xaa-Pro dipeptidyl-peptidase</fullName>
        <ecNumber evidence="3">3.4.14.11</ecNumber>
    </recommendedName>
    <alternativeName>
        <fullName evidence="8">X-prolyl-dipeptidyl aminopeptidase</fullName>
    </alternativeName>
</protein>
<dbReference type="Pfam" id="PF22888">
    <property type="entry name" value="FIMAH"/>
    <property type="match status" value="1"/>
</dbReference>
<dbReference type="EMBL" id="CP126114">
    <property type="protein sequence ID" value="WHY86803.1"/>
    <property type="molecule type" value="Genomic_DNA"/>
</dbReference>
<dbReference type="Pfam" id="PF08530">
    <property type="entry name" value="PepX_C"/>
    <property type="match status" value="1"/>
</dbReference>
<evidence type="ECO:0000256" key="6">
    <source>
        <dbReference type="ARBA" id="ARBA00022801"/>
    </source>
</evidence>
<evidence type="ECO:0000313" key="11">
    <source>
        <dbReference type="EMBL" id="WHY86803.1"/>
    </source>
</evidence>
<feature type="signal peptide" evidence="9">
    <location>
        <begin position="1"/>
        <end position="29"/>
    </location>
</feature>
<evidence type="ECO:0000256" key="3">
    <source>
        <dbReference type="ARBA" id="ARBA00012463"/>
    </source>
</evidence>
<comment type="similarity">
    <text evidence="2">Belongs to the peptidase S15 family.</text>
</comment>
<evidence type="ECO:0000256" key="9">
    <source>
        <dbReference type="SAM" id="SignalP"/>
    </source>
</evidence>
<comment type="catalytic activity">
    <reaction evidence="1">
        <text>Hydrolyzes Xaa-Pro-|- bonds to release unblocked, N-terminal dipeptides from substrates including Ala-Pro-|-p-nitroanilide and (sequentially) Tyr-Pro-|-Phe-Pro-|-Gly-Pro-|-Ile.</text>
        <dbReference type="EC" id="3.4.14.11"/>
    </reaction>
</comment>
<dbReference type="GO" id="GO:0006508">
    <property type="term" value="P:proteolysis"/>
    <property type="evidence" value="ECO:0007669"/>
    <property type="project" value="UniProtKB-KW"/>
</dbReference>
<name>A0AA95SD69_9BACI</name>
<accession>A0AA95SD69</accession>
<dbReference type="EC" id="3.4.14.11" evidence="3"/>
<gene>
    <name evidence="11" type="ORF">QNH39_02700</name>
</gene>
<feature type="chain" id="PRO_5041641623" description="Xaa-Pro dipeptidyl-peptidase" evidence="9">
    <location>
        <begin position="30"/>
        <end position="717"/>
    </location>
</feature>
<evidence type="ECO:0000256" key="1">
    <source>
        <dbReference type="ARBA" id="ARBA00000123"/>
    </source>
</evidence>
<keyword evidence="5" id="KW-0645">Protease</keyword>
<dbReference type="SUPFAM" id="SSF53474">
    <property type="entry name" value="alpha/beta-Hydrolases"/>
    <property type="match status" value="1"/>
</dbReference>
<dbReference type="SUPFAM" id="SSF49785">
    <property type="entry name" value="Galactose-binding domain-like"/>
    <property type="match status" value="1"/>
</dbReference>
<organism evidence="11 12">
    <name type="scientific">Neobacillus novalis</name>
    <dbReference type="NCBI Taxonomy" id="220687"/>
    <lineage>
        <taxon>Bacteria</taxon>
        <taxon>Bacillati</taxon>
        <taxon>Bacillota</taxon>
        <taxon>Bacilli</taxon>
        <taxon>Bacillales</taxon>
        <taxon>Bacillaceae</taxon>
        <taxon>Neobacillus</taxon>
    </lineage>
</organism>
<proteinExistence type="inferred from homology"/>
<dbReference type="RefSeq" id="WP_066095660.1">
    <property type="nucleotide sequence ID" value="NZ_CP126114.1"/>
</dbReference>
<dbReference type="InterPro" id="IPR005674">
    <property type="entry name" value="CocE/Ser_esterase"/>
</dbReference>
<evidence type="ECO:0000259" key="10">
    <source>
        <dbReference type="SMART" id="SM00939"/>
    </source>
</evidence>
<keyword evidence="4" id="KW-0031">Aminopeptidase</keyword>
<feature type="domain" description="Xaa-Pro dipeptidyl-peptidase C-terminal" evidence="10">
    <location>
        <begin position="447"/>
        <end position="707"/>
    </location>
</feature>
<dbReference type="Gene3D" id="2.60.120.260">
    <property type="entry name" value="Galactose-binding domain-like"/>
    <property type="match status" value="1"/>
</dbReference>
<reference evidence="11" key="1">
    <citation type="submission" date="2023-05" db="EMBL/GenBank/DDBJ databases">
        <title>Comparative genomics of Bacillaceae isolates and their secondary metabolite potential.</title>
        <authorList>
            <person name="Song L."/>
            <person name="Nielsen L.J."/>
            <person name="Mohite O."/>
            <person name="Xu X."/>
            <person name="Weber T."/>
            <person name="Kovacs A.T."/>
        </authorList>
    </citation>
    <scope>NUCLEOTIDE SEQUENCE</scope>
    <source>
        <strain evidence="11">XLM17</strain>
    </source>
</reference>
<dbReference type="GO" id="GO:0008236">
    <property type="term" value="F:serine-type peptidase activity"/>
    <property type="evidence" value="ECO:0007669"/>
    <property type="project" value="UniProtKB-KW"/>
</dbReference>
<dbReference type="InterPro" id="IPR000383">
    <property type="entry name" value="Xaa-Pro-like_dom"/>
</dbReference>